<feature type="compositionally biased region" description="Basic and acidic residues" evidence="2">
    <location>
        <begin position="121"/>
        <end position="130"/>
    </location>
</feature>
<evidence type="ECO:0000256" key="2">
    <source>
        <dbReference type="SAM" id="MobiDB-lite"/>
    </source>
</evidence>
<organism evidence="3 4">
    <name type="scientific">Caerostris extrusa</name>
    <name type="common">Bark spider</name>
    <name type="synonym">Caerostris bankana</name>
    <dbReference type="NCBI Taxonomy" id="172846"/>
    <lineage>
        <taxon>Eukaryota</taxon>
        <taxon>Metazoa</taxon>
        <taxon>Ecdysozoa</taxon>
        <taxon>Arthropoda</taxon>
        <taxon>Chelicerata</taxon>
        <taxon>Arachnida</taxon>
        <taxon>Araneae</taxon>
        <taxon>Araneomorphae</taxon>
        <taxon>Entelegynae</taxon>
        <taxon>Araneoidea</taxon>
        <taxon>Araneidae</taxon>
        <taxon>Caerostris</taxon>
    </lineage>
</organism>
<reference evidence="3 4" key="1">
    <citation type="submission" date="2021-06" db="EMBL/GenBank/DDBJ databases">
        <title>Caerostris extrusa draft genome.</title>
        <authorList>
            <person name="Kono N."/>
            <person name="Arakawa K."/>
        </authorList>
    </citation>
    <scope>NUCLEOTIDE SEQUENCE [LARGE SCALE GENOMIC DNA]</scope>
</reference>
<dbReference type="EMBL" id="BPLR01002829">
    <property type="protein sequence ID" value="GIX78262.1"/>
    <property type="molecule type" value="Genomic_DNA"/>
</dbReference>
<gene>
    <name evidence="3" type="ORF">CEXT_4831</name>
</gene>
<dbReference type="Proteomes" id="UP001054945">
    <property type="component" value="Unassembled WGS sequence"/>
</dbReference>
<protein>
    <submittedName>
        <fullName evidence="3">Uncharacterized protein</fullName>
    </submittedName>
</protein>
<sequence length="138" mass="15436">MDIMHEHSIDLDCESMLQALAFYNKIVEHSDSKEIKKKKVKKLIHVNALAIVKIVASQNTYIAQLEGRLQEMERNLSVKATTQQALITEAVARELAKNLPVAKAPPTIPYSDRVRNGATSERSKSVDKNKVTKNLSPL</sequence>
<proteinExistence type="predicted"/>
<comment type="caution">
    <text evidence="3">The sequence shown here is derived from an EMBL/GenBank/DDBJ whole genome shotgun (WGS) entry which is preliminary data.</text>
</comment>
<accession>A0AAV4N0E8</accession>
<keyword evidence="1" id="KW-0175">Coiled coil</keyword>
<dbReference type="AlphaFoldDB" id="A0AAV4N0E8"/>
<name>A0AAV4N0E8_CAEEX</name>
<evidence type="ECO:0000313" key="3">
    <source>
        <dbReference type="EMBL" id="GIX78262.1"/>
    </source>
</evidence>
<keyword evidence="4" id="KW-1185">Reference proteome</keyword>
<feature type="region of interest" description="Disordered" evidence="2">
    <location>
        <begin position="103"/>
        <end position="138"/>
    </location>
</feature>
<feature type="coiled-coil region" evidence="1">
    <location>
        <begin position="55"/>
        <end position="82"/>
    </location>
</feature>
<evidence type="ECO:0000313" key="4">
    <source>
        <dbReference type="Proteomes" id="UP001054945"/>
    </source>
</evidence>
<evidence type="ECO:0000256" key="1">
    <source>
        <dbReference type="SAM" id="Coils"/>
    </source>
</evidence>